<dbReference type="Proteomes" id="UP001229862">
    <property type="component" value="Chromosome"/>
</dbReference>
<dbReference type="InterPro" id="IPR001478">
    <property type="entry name" value="PDZ"/>
</dbReference>
<accession>A0AA51MJ01</accession>
<reference evidence="4 5" key="1">
    <citation type="submission" date="2023-08" db="EMBL/GenBank/DDBJ databases">
        <title>New molecular markers tilS and rpoB for phylogenetic and monitoring studies of the genus Thiothrix biodiversity.</title>
        <authorList>
            <person name="Ravin N.V."/>
            <person name="Smolyakov D."/>
            <person name="Markov N.D."/>
            <person name="Beletsky A.V."/>
            <person name="Mardanov A.V."/>
            <person name="Rudenko T.S."/>
            <person name="Grabovich M.Y."/>
        </authorList>
    </citation>
    <scope>NUCLEOTIDE SEQUENCE</scope>
    <source>
        <strain evidence="4">DNT52</strain>
        <strain evidence="3 5">H33</strain>
    </source>
</reference>
<proteinExistence type="predicted"/>
<dbReference type="EMBL" id="CP133217">
    <property type="protein sequence ID" value="WML85195.1"/>
    <property type="molecule type" value="Genomic_DNA"/>
</dbReference>
<name>A0AA51MJ01_9GAMM</name>
<feature type="signal peptide" evidence="1">
    <location>
        <begin position="1"/>
        <end position="23"/>
    </location>
</feature>
<dbReference type="SUPFAM" id="SSF50156">
    <property type="entry name" value="PDZ domain-like"/>
    <property type="match status" value="1"/>
</dbReference>
<feature type="chain" id="PRO_5041440314" description="PDZ domain-containing protein" evidence="1">
    <location>
        <begin position="24"/>
        <end position="896"/>
    </location>
</feature>
<gene>
    <name evidence="3" type="ORF">RCC75_05860</name>
    <name evidence="4" type="ORF">RCG00_12865</name>
</gene>
<evidence type="ECO:0000259" key="2">
    <source>
        <dbReference type="PROSITE" id="PS50106"/>
    </source>
</evidence>
<organism evidence="4">
    <name type="scientific">Thiothrix subterranea</name>
    <dbReference type="NCBI Taxonomy" id="2735563"/>
    <lineage>
        <taxon>Bacteria</taxon>
        <taxon>Pseudomonadati</taxon>
        <taxon>Pseudomonadota</taxon>
        <taxon>Gammaproteobacteria</taxon>
        <taxon>Thiotrichales</taxon>
        <taxon>Thiotrichaceae</taxon>
        <taxon>Thiothrix</taxon>
    </lineage>
</organism>
<dbReference type="PROSITE" id="PS50106">
    <property type="entry name" value="PDZ"/>
    <property type="match status" value="1"/>
</dbReference>
<sequence>MNKYWLSVWALLLALTGCGDEVANTTASPLEPAIAAAPGVGLRGDRANPVLFENPYAHTPAQCYIETSGGTQNACQYCHTNAAYQEGLGNNNPQAGLEDRIGNLQLEYAFAAYDTVAPLATVNRWENTLKPENLRAVVAAMGIDTAAWDMRTYLRTDNWQAAYQQRPGDPKQWDAGMQAPFRLFPGLDPADLPASSDGFVRSQQEKNGFFRDAQGWITGWRALNFMPYGIFTPMTGSVSGIYVRLPESFMQREDGSFDLATYAQNLDLLERAIQGRLLPTDSTRYLGKANTVTVERGLYPLGTEFAHPLHYVDIRADGTDASISPFPGTRSRRVKEVRYMYKARHWQPDQFRPADKAEGTSVYGNDEQGWVDNGAGWLLSGYIEDKNGALRPQTREEMTQCIGCHSGITRTEFPTFTSGSGNTVDSTWAMPRKFAGDLGWQEMNYLLYQADQNSADTAVPGKARQGDPLNRDLGKGELRYFLETVVGASLYGDMPAAIEAVLASTIRKADGYSADWPALDTSSAERFQQVQALRQTLMREFTAKGGHLAADGTIKGGLLYPPERDALATAARYRQVVVSQRYTKGKDVFAETPVTFRHFRDPAEALTRVDGTPYQTGEIITERAVELDNPASFTYRAGNIATQIDDSKPYPEGNYNPAYLPLLKFPLQFETAPAPAARAMQQRSDWNAIPLTDLPLCLSGMLRLPTGQGFAVIEHQDGQFLVQSGRELHTHQGVKLVEVGERYALLQHVDDGHLEKLELGVRSQATAPVAAPLTIAADELAFVDLKAFRDNAALDPYRLFDAVQPEAVVVSGKLSGYRLSPGTDPALFVKAGLKTGDVLLAVNGVRLESEEQAVKLLEQYSGTIQLSLTLQRGKEEVNVPVNFQELELAFNTVVSG</sequence>
<evidence type="ECO:0000313" key="5">
    <source>
        <dbReference type="Proteomes" id="UP001223336"/>
    </source>
</evidence>
<dbReference type="AlphaFoldDB" id="A0AA51MJ01"/>
<feature type="domain" description="PDZ" evidence="2">
    <location>
        <begin position="818"/>
        <end position="872"/>
    </location>
</feature>
<keyword evidence="1" id="KW-0732">Signal</keyword>
<dbReference type="Proteomes" id="UP001223336">
    <property type="component" value="Unassembled WGS sequence"/>
</dbReference>
<dbReference type="InterPro" id="IPR036034">
    <property type="entry name" value="PDZ_sf"/>
</dbReference>
<dbReference type="RefSeq" id="WP_308134139.1">
    <property type="nucleotide sequence ID" value="NZ_CP133217.1"/>
</dbReference>
<dbReference type="Gene3D" id="2.30.42.10">
    <property type="match status" value="1"/>
</dbReference>
<evidence type="ECO:0000256" key="1">
    <source>
        <dbReference type="SAM" id="SignalP"/>
    </source>
</evidence>
<keyword evidence="5" id="KW-1185">Reference proteome</keyword>
<dbReference type="PROSITE" id="PS51257">
    <property type="entry name" value="PROKAR_LIPOPROTEIN"/>
    <property type="match status" value="1"/>
</dbReference>
<evidence type="ECO:0000313" key="4">
    <source>
        <dbReference type="EMBL" id="WML85195.1"/>
    </source>
</evidence>
<evidence type="ECO:0000313" key="3">
    <source>
        <dbReference type="EMBL" id="MDQ5768043.1"/>
    </source>
</evidence>
<dbReference type="EMBL" id="JAVFKN010000005">
    <property type="protein sequence ID" value="MDQ5768043.1"/>
    <property type="molecule type" value="Genomic_DNA"/>
</dbReference>
<protein>
    <recommendedName>
        <fullName evidence="2">PDZ domain-containing protein</fullName>
    </recommendedName>
</protein>